<dbReference type="Proteomes" id="UP000266239">
    <property type="component" value="Unassembled WGS sequence"/>
</dbReference>
<dbReference type="EMBL" id="QUTE01009552">
    <property type="protein sequence ID" value="RHZ18263.1"/>
    <property type="molecule type" value="Genomic_DNA"/>
</dbReference>
<evidence type="ECO:0000313" key="8">
    <source>
        <dbReference type="Proteomes" id="UP000266196"/>
    </source>
</evidence>
<accession>A0A397BHP7</accession>
<evidence type="ECO:0000313" key="3">
    <source>
        <dbReference type="EMBL" id="RHY20378.1"/>
    </source>
</evidence>
<comment type="caution">
    <text evidence="3">The sequence shown here is derived from an EMBL/GenBank/DDBJ whole genome shotgun (WGS) entry which is preliminary data.</text>
</comment>
<dbReference type="EMBL" id="QUTC01003348">
    <property type="protein sequence ID" value="RHY70488.1"/>
    <property type="molecule type" value="Genomic_DNA"/>
</dbReference>
<sequence>TNGTLANASSTILLDANTSSLHLPDIWSTPTEENEIDTGAVNEGAPLPPSSPNGGDGGATSSSYTNTTKVNGVALKSGKTESAPTISILLGVVAAVGAAAVVALIVYNRRRAQLEDSKDDIEAYNNSSRDFRSILQTGQSHIAVL</sequence>
<proteinExistence type="predicted"/>
<feature type="transmembrane region" description="Helical" evidence="2">
    <location>
        <begin position="86"/>
        <end position="107"/>
    </location>
</feature>
<keyword evidence="2" id="KW-0812">Transmembrane</keyword>
<dbReference type="EMBL" id="QUTA01004273">
    <property type="protein sequence ID" value="RHY20378.1"/>
    <property type="molecule type" value="Genomic_DNA"/>
</dbReference>
<evidence type="ECO:0000313" key="7">
    <source>
        <dbReference type="Proteomes" id="UP000265716"/>
    </source>
</evidence>
<evidence type="ECO:0000313" key="4">
    <source>
        <dbReference type="EMBL" id="RHY60663.1"/>
    </source>
</evidence>
<dbReference type="EMBL" id="QUTB01004637">
    <property type="protein sequence ID" value="RHY60663.1"/>
    <property type="molecule type" value="Genomic_DNA"/>
</dbReference>
<evidence type="ECO:0000256" key="1">
    <source>
        <dbReference type="SAM" id="MobiDB-lite"/>
    </source>
</evidence>
<evidence type="ECO:0000313" key="5">
    <source>
        <dbReference type="EMBL" id="RHY70488.1"/>
    </source>
</evidence>
<feature type="region of interest" description="Disordered" evidence="1">
    <location>
        <begin position="38"/>
        <end position="66"/>
    </location>
</feature>
<dbReference type="AlphaFoldDB" id="A0A397BHP7"/>
<feature type="non-terminal residue" evidence="3">
    <location>
        <position position="1"/>
    </location>
</feature>
<evidence type="ECO:0000313" key="6">
    <source>
        <dbReference type="EMBL" id="RHZ18263.1"/>
    </source>
</evidence>
<dbReference type="Proteomes" id="UP000265716">
    <property type="component" value="Unassembled WGS sequence"/>
</dbReference>
<evidence type="ECO:0000256" key="2">
    <source>
        <dbReference type="SAM" id="Phobius"/>
    </source>
</evidence>
<keyword evidence="2" id="KW-1133">Transmembrane helix</keyword>
<dbReference type="Proteomes" id="UP000283543">
    <property type="component" value="Unassembled WGS sequence"/>
</dbReference>
<evidence type="ECO:0000313" key="10">
    <source>
        <dbReference type="Proteomes" id="UP000283543"/>
    </source>
</evidence>
<name>A0A397BHP7_APHAT</name>
<dbReference type="Proteomes" id="UP000266196">
    <property type="component" value="Unassembled WGS sequence"/>
</dbReference>
<keyword evidence="2" id="KW-0472">Membrane</keyword>
<protein>
    <submittedName>
        <fullName evidence="3">Uncharacterized protein</fullName>
    </submittedName>
</protein>
<dbReference type="VEuPathDB" id="FungiDB:H257_09583"/>
<reference evidence="7 8" key="1">
    <citation type="submission" date="2018-08" db="EMBL/GenBank/DDBJ databases">
        <title>Aphanomyces genome sequencing and annotation.</title>
        <authorList>
            <person name="Minardi D."/>
            <person name="Oidtmann B."/>
            <person name="Van Der Giezen M."/>
            <person name="Studholme D.J."/>
        </authorList>
    </citation>
    <scope>NUCLEOTIDE SEQUENCE [LARGE SCALE GENOMIC DNA]</scope>
    <source>
        <strain evidence="6 8">197901</strain>
        <strain evidence="5 7">SA</strain>
        <strain evidence="4 10">Si</strain>
        <strain evidence="3 9">Yx</strain>
    </source>
</reference>
<gene>
    <name evidence="3" type="ORF">DYB25_003338</name>
    <name evidence="6" type="ORF">DYB31_015692</name>
    <name evidence="4" type="ORF">DYB34_009132</name>
    <name evidence="5" type="ORF">DYB38_002040</name>
</gene>
<organism evidence="3 9">
    <name type="scientific">Aphanomyces astaci</name>
    <name type="common">Crayfish plague agent</name>
    <dbReference type="NCBI Taxonomy" id="112090"/>
    <lineage>
        <taxon>Eukaryota</taxon>
        <taxon>Sar</taxon>
        <taxon>Stramenopiles</taxon>
        <taxon>Oomycota</taxon>
        <taxon>Saprolegniomycetes</taxon>
        <taxon>Saprolegniales</taxon>
        <taxon>Verrucalvaceae</taxon>
        <taxon>Aphanomyces</taxon>
    </lineage>
</organism>
<evidence type="ECO:0000313" key="9">
    <source>
        <dbReference type="Proteomes" id="UP000266239"/>
    </source>
</evidence>